<dbReference type="PANTHER" id="PTHR33021:SF288">
    <property type="entry name" value="OS03G0648500 PROTEIN"/>
    <property type="match status" value="1"/>
</dbReference>
<protein>
    <recommendedName>
        <fullName evidence="4">Phytocyanin domain-containing protein</fullName>
    </recommendedName>
</protein>
<dbReference type="FunFam" id="2.60.40.420:FF:000034">
    <property type="entry name" value="Cupredoxin superfamily protein"/>
    <property type="match status" value="1"/>
</dbReference>
<evidence type="ECO:0000256" key="3">
    <source>
        <dbReference type="SAM" id="SignalP"/>
    </source>
</evidence>
<feature type="signal peptide" evidence="3">
    <location>
        <begin position="1"/>
        <end position="27"/>
    </location>
</feature>
<dbReference type="InterPro" id="IPR008972">
    <property type="entry name" value="Cupredoxin"/>
</dbReference>
<dbReference type="GO" id="GO:0005886">
    <property type="term" value="C:plasma membrane"/>
    <property type="evidence" value="ECO:0007669"/>
    <property type="project" value="TreeGrafter"/>
</dbReference>
<dbReference type="PROSITE" id="PS51485">
    <property type="entry name" value="PHYTOCYANIN"/>
    <property type="match status" value="1"/>
</dbReference>
<name>A0A6N2C046_SOLCI</name>
<accession>A0A6N2C046</accession>
<proteinExistence type="predicted"/>
<dbReference type="InterPro" id="IPR039391">
    <property type="entry name" value="Phytocyanin-like"/>
</dbReference>
<reference evidence="5" key="1">
    <citation type="submission" date="2019-05" db="EMBL/GenBank/DDBJ databases">
        <title>The de novo reference genome and transcriptome assemblies of the wild tomato species Solanum chilense.</title>
        <authorList>
            <person name="Stam R."/>
            <person name="Nosenko T."/>
            <person name="Hoerger A.C."/>
            <person name="Stephan W."/>
            <person name="Seidel M.A."/>
            <person name="Kuhn J.M.M."/>
            <person name="Haberer G."/>
            <person name="Tellier A."/>
        </authorList>
    </citation>
    <scope>NUCLEOTIDE SEQUENCE</scope>
    <source>
        <tissue evidence="5">Mature leaves</tissue>
    </source>
</reference>
<dbReference type="AlphaFoldDB" id="A0A6N2C046"/>
<organism evidence="5">
    <name type="scientific">Solanum chilense</name>
    <name type="common">Tomato</name>
    <name type="synonym">Lycopersicon chilense</name>
    <dbReference type="NCBI Taxonomy" id="4083"/>
    <lineage>
        <taxon>Eukaryota</taxon>
        <taxon>Viridiplantae</taxon>
        <taxon>Streptophyta</taxon>
        <taxon>Embryophyta</taxon>
        <taxon>Tracheophyta</taxon>
        <taxon>Spermatophyta</taxon>
        <taxon>Magnoliopsida</taxon>
        <taxon>eudicotyledons</taxon>
        <taxon>Gunneridae</taxon>
        <taxon>Pentapetalae</taxon>
        <taxon>asterids</taxon>
        <taxon>lamiids</taxon>
        <taxon>Solanales</taxon>
        <taxon>Solanaceae</taxon>
        <taxon>Solanoideae</taxon>
        <taxon>Solaneae</taxon>
        <taxon>Solanum</taxon>
        <taxon>Solanum subgen. Lycopersicon</taxon>
    </lineage>
</organism>
<comment type="caution">
    <text evidence="5">The sequence shown here is derived from an EMBL/GenBank/DDBJ whole genome shotgun (WGS) entry which is preliminary data.</text>
</comment>
<gene>
    <name evidence="5" type="ORF">EJD97_005051</name>
</gene>
<dbReference type="Pfam" id="PF02298">
    <property type="entry name" value="Cu_bind_like"/>
    <property type="match status" value="1"/>
</dbReference>
<dbReference type="EMBL" id="RXGB01001738">
    <property type="protein sequence ID" value="TMW97753.1"/>
    <property type="molecule type" value="Genomic_DNA"/>
</dbReference>
<keyword evidence="2" id="KW-0325">Glycoprotein</keyword>
<dbReference type="Gene3D" id="2.60.40.420">
    <property type="entry name" value="Cupredoxins - blue copper proteins"/>
    <property type="match status" value="1"/>
</dbReference>
<evidence type="ECO:0000256" key="2">
    <source>
        <dbReference type="ARBA" id="ARBA00023180"/>
    </source>
</evidence>
<evidence type="ECO:0000313" key="5">
    <source>
        <dbReference type="EMBL" id="TMW97753.1"/>
    </source>
</evidence>
<dbReference type="SUPFAM" id="SSF49503">
    <property type="entry name" value="Cupredoxins"/>
    <property type="match status" value="1"/>
</dbReference>
<dbReference type="PANTHER" id="PTHR33021">
    <property type="entry name" value="BLUE COPPER PROTEIN"/>
    <property type="match status" value="1"/>
</dbReference>
<keyword evidence="3" id="KW-0732">Signal</keyword>
<evidence type="ECO:0000256" key="1">
    <source>
        <dbReference type="ARBA" id="ARBA00023157"/>
    </source>
</evidence>
<feature type="chain" id="PRO_5026818027" description="Phytocyanin domain-containing protein" evidence="3">
    <location>
        <begin position="28"/>
        <end position="143"/>
    </location>
</feature>
<evidence type="ECO:0000259" key="4">
    <source>
        <dbReference type="PROSITE" id="PS51485"/>
    </source>
</evidence>
<dbReference type="GO" id="GO:0009055">
    <property type="term" value="F:electron transfer activity"/>
    <property type="evidence" value="ECO:0007669"/>
    <property type="project" value="InterPro"/>
</dbReference>
<sequence>MKMQNHQNLLIKFSVLLIIILHHESYAMQHLVGDSIWTIPPTNNFYTNWSSSQVFFPGDVLYFEFDPEFYNVMQVSRREYGYCTSNQAYKVFNDGPLNITLIESGVFYYICNILNYCELGQKFSVTVLQNSSNNYVPPPSTSS</sequence>
<feature type="domain" description="Phytocyanin" evidence="4">
    <location>
        <begin position="28"/>
        <end position="129"/>
    </location>
</feature>
<keyword evidence="1" id="KW-1015">Disulfide bond</keyword>
<dbReference type="InterPro" id="IPR003245">
    <property type="entry name" value="Phytocyanin_dom"/>
</dbReference>